<feature type="region of interest" description="Disordered" evidence="2">
    <location>
        <begin position="448"/>
        <end position="467"/>
    </location>
</feature>
<feature type="compositionally biased region" description="Polar residues" evidence="2">
    <location>
        <begin position="1"/>
        <end position="17"/>
    </location>
</feature>
<dbReference type="InterPro" id="IPR032675">
    <property type="entry name" value="LRR_dom_sf"/>
</dbReference>
<dbReference type="Pfam" id="PF23598">
    <property type="entry name" value="LRR_14"/>
    <property type="match status" value="1"/>
</dbReference>
<evidence type="ECO:0000313" key="4">
    <source>
        <dbReference type="EMBL" id="SPC74416.1"/>
    </source>
</evidence>
<feature type="compositionally biased region" description="Low complexity" evidence="2">
    <location>
        <begin position="27"/>
        <end position="58"/>
    </location>
</feature>
<dbReference type="AlphaFoldDB" id="A0A2N9E662"/>
<sequence length="660" mass="73264">MSSSNGVQKNPGETSTFPEAEPPVAQPTPETTTTSNNTNTTNQKKDGNNNNVGNSPDPATQPTVEGTSTTNIKNGENTSEPVVPPKVESTTATSNNNNGGNSGNLGICAGIWHFPRKEKKKQRNDDGSSTVRKENSNSSRVEKSEKNLKEIKEYFLVELEKSLKCQSCEQLTNRLHHLEELLEKEKEKQKQKPPGSSKTPERLAEIHKEITKFKQQISSLTKLSKKLSQSADLKTSSGSNGQSGVHGFPNVHENKSFNGSSFYNEIQSIFGVLDDRKKFLLSCFAVLPENAVVKRRLLTYWGVGEGKLDVSDTDLQKQEPEKIVDGFLKEFTELGLIEPVIRKRKQKVKSYKMDPLVRSAVIMLSKEAELFDYDSKGNVVAIANHLNSKRACLLKEEESSSEQENQERRTKFLQITDLENLVTLFNVNEPFPDLELALLAKMKDSSMKMKDSSTKMNDSNPSSEKKDSRYLNAMECLSKMKSVKVLCLGSWAGSAKSHIEVESTEFFKGLTSMKELMFLSLQGISRINKLPSSIGTLSNLLILDLKECHNLEDLSEEIAKLKNLRYLDVSDCHLLAGMPKGLSALLELQVLKGFLISNPENKRSGTLDELKGLKKLRKLAIIATSKQFPTRDDLQALNELGAKRTTSKANNSMGLGSKAK</sequence>
<reference evidence="4" key="1">
    <citation type="submission" date="2018-02" db="EMBL/GenBank/DDBJ databases">
        <authorList>
            <person name="Cohen D.B."/>
            <person name="Kent A.D."/>
        </authorList>
    </citation>
    <scope>NUCLEOTIDE SEQUENCE</scope>
</reference>
<dbReference type="PANTHER" id="PTHR47186:SF54">
    <property type="entry name" value="DISEASE RESISTANCE RPP13-LIKE PROTEIN 4"/>
    <property type="match status" value="1"/>
</dbReference>
<protein>
    <recommendedName>
        <fullName evidence="3">Disease resistance R13L4/SHOC-2-like LRR domain-containing protein</fullName>
    </recommendedName>
</protein>
<feature type="compositionally biased region" description="Low complexity" evidence="2">
    <location>
        <begin position="89"/>
        <end position="99"/>
    </location>
</feature>
<feature type="region of interest" description="Disordered" evidence="2">
    <location>
        <begin position="1"/>
        <end position="144"/>
    </location>
</feature>
<dbReference type="EMBL" id="OIVN01000109">
    <property type="protein sequence ID" value="SPC74416.1"/>
    <property type="molecule type" value="Genomic_DNA"/>
</dbReference>
<feature type="region of interest" description="Disordered" evidence="2">
    <location>
        <begin position="231"/>
        <end position="250"/>
    </location>
</feature>
<dbReference type="SUPFAM" id="SSF52047">
    <property type="entry name" value="RNI-like"/>
    <property type="match status" value="1"/>
</dbReference>
<dbReference type="PANTHER" id="PTHR47186">
    <property type="entry name" value="LEUCINE-RICH REPEAT-CONTAINING PROTEIN 57"/>
    <property type="match status" value="1"/>
</dbReference>
<dbReference type="InterPro" id="IPR055414">
    <property type="entry name" value="LRR_R13L4/SHOC2-like"/>
</dbReference>
<feature type="compositionally biased region" description="Basic and acidic residues" evidence="2">
    <location>
        <begin position="123"/>
        <end position="144"/>
    </location>
</feature>
<feature type="compositionally biased region" description="Polar residues" evidence="2">
    <location>
        <begin position="231"/>
        <end position="243"/>
    </location>
</feature>
<feature type="domain" description="Disease resistance R13L4/SHOC-2-like LRR" evidence="3">
    <location>
        <begin position="472"/>
        <end position="624"/>
    </location>
</feature>
<organism evidence="4">
    <name type="scientific">Fagus sylvatica</name>
    <name type="common">Beechnut</name>
    <dbReference type="NCBI Taxonomy" id="28930"/>
    <lineage>
        <taxon>Eukaryota</taxon>
        <taxon>Viridiplantae</taxon>
        <taxon>Streptophyta</taxon>
        <taxon>Embryophyta</taxon>
        <taxon>Tracheophyta</taxon>
        <taxon>Spermatophyta</taxon>
        <taxon>Magnoliopsida</taxon>
        <taxon>eudicotyledons</taxon>
        <taxon>Gunneridae</taxon>
        <taxon>Pentapetalae</taxon>
        <taxon>rosids</taxon>
        <taxon>fabids</taxon>
        <taxon>Fagales</taxon>
        <taxon>Fagaceae</taxon>
        <taxon>Fagus</taxon>
    </lineage>
</organism>
<accession>A0A2N9E662</accession>
<proteinExistence type="predicted"/>
<gene>
    <name evidence="4" type="ORF">FSB_LOCUS2298</name>
</gene>
<dbReference type="Gene3D" id="3.80.10.10">
    <property type="entry name" value="Ribonuclease Inhibitor"/>
    <property type="match status" value="1"/>
</dbReference>
<evidence type="ECO:0000259" key="3">
    <source>
        <dbReference type="Pfam" id="PF23598"/>
    </source>
</evidence>
<evidence type="ECO:0000256" key="2">
    <source>
        <dbReference type="SAM" id="MobiDB-lite"/>
    </source>
</evidence>
<evidence type="ECO:0000256" key="1">
    <source>
        <dbReference type="ARBA" id="ARBA00022737"/>
    </source>
</evidence>
<name>A0A2N9E662_FAGSY</name>
<feature type="compositionally biased region" description="Polar residues" evidence="2">
    <location>
        <begin position="60"/>
        <end position="80"/>
    </location>
</feature>
<keyword evidence="1" id="KW-0677">Repeat</keyword>